<keyword evidence="3 6" id="KW-0863">Zinc-finger</keyword>
<dbReference type="InterPro" id="IPR050527">
    <property type="entry name" value="Snail/Krueppel_Znf"/>
</dbReference>
<feature type="domain" description="C2H2-type" evidence="8">
    <location>
        <begin position="492"/>
        <end position="519"/>
    </location>
</feature>
<dbReference type="FunFam" id="3.30.160.60:FF:002343">
    <property type="entry name" value="Zinc finger protein 33A"/>
    <property type="match status" value="1"/>
</dbReference>
<feature type="domain" description="C2H2-type" evidence="8">
    <location>
        <begin position="634"/>
        <end position="662"/>
    </location>
</feature>
<dbReference type="Proteomes" id="UP000735302">
    <property type="component" value="Unassembled WGS sequence"/>
</dbReference>
<dbReference type="EMBL" id="BLXT01003625">
    <property type="protein sequence ID" value="GFO02770.1"/>
    <property type="molecule type" value="Genomic_DNA"/>
</dbReference>
<feature type="domain" description="C2H2-type" evidence="8">
    <location>
        <begin position="520"/>
        <end position="547"/>
    </location>
</feature>
<feature type="domain" description="C2H2-type" evidence="8">
    <location>
        <begin position="464"/>
        <end position="491"/>
    </location>
</feature>
<protein>
    <submittedName>
        <fullName evidence="9">Zinc finger protein 612</fullName>
    </submittedName>
</protein>
<evidence type="ECO:0000259" key="8">
    <source>
        <dbReference type="PROSITE" id="PS50157"/>
    </source>
</evidence>
<sequence>MATKDEVEEDRINAVSTSPHSSMDIDTSNGTLVLSKSISDCMSGTSTSTLAAPTIVVVTQAGDILGESKEDVAHFLSLETKREIIEALERSGIEESEITAVVVEDPNVLDFTQTSSSETVFTDVWSPSAVLALISLHKEFQHLFDNPHVSNRSVWEMISERMHKKGLNHSWEQIEGKWNSLTREYREALNCNARHGQTLKKSPFFDEMALAYNYASQYNQDIKHSIQSNALASTCVPVQTIDEQGRSITKASMQKHPSVLKTSLTHCQNSSLKDESTNNKTHLNLRDSGFANNLNARKFSDHTARQGGVGQNGDGTEKSDINQVLQLLRDLYEDKKEQEGEHTKLLEIMHQEKMVMFQQVLKVLIDVKQSLSRFDNMPTASLDALDKTDSTHFRNELSHDNYAQNAVEQAASEDKECPNPADCKEKEECSVAIDIHDSCDSDVKLLDQNYSLQQPKILDLEEPYSCDLCCMRFKLSGQLRQHKKTHLQGAPHICDVCGKGFKHAYVMIRHKHIHTGYKPHACSECGKKFSRTDDLQIHQRIHTRVWPCQCHVCGKRFKHRVNLKRHLTIHSEDRQYKHWCNICGKGFSTGAHLREHFLTHTGEKPFVCEFCGKGFTSKSLLKRHRFVHGDEKPCKCNVCGKGFVTNAHLKRHKLKIHEDDKPFICTLCDSAFENSRDLQMHSEIHR</sequence>
<feature type="domain" description="C2H2-type" evidence="8">
    <location>
        <begin position="663"/>
        <end position="686"/>
    </location>
</feature>
<dbReference type="SMART" id="SM00355">
    <property type="entry name" value="ZnF_C2H2"/>
    <property type="match status" value="8"/>
</dbReference>
<evidence type="ECO:0000256" key="5">
    <source>
        <dbReference type="ARBA" id="ARBA00023242"/>
    </source>
</evidence>
<dbReference type="Gene3D" id="1.10.10.60">
    <property type="entry name" value="Homeodomain-like"/>
    <property type="match status" value="1"/>
</dbReference>
<gene>
    <name evidence="9" type="ORF">PoB_002927500</name>
</gene>
<evidence type="ECO:0000256" key="6">
    <source>
        <dbReference type="PROSITE-ProRule" id="PRU00042"/>
    </source>
</evidence>
<dbReference type="FunFam" id="3.30.160.60:FF:001155">
    <property type="entry name" value="Zinc finger 30C"/>
    <property type="match status" value="1"/>
</dbReference>
<dbReference type="GO" id="GO:0008270">
    <property type="term" value="F:zinc ion binding"/>
    <property type="evidence" value="ECO:0007669"/>
    <property type="project" value="UniProtKB-KW"/>
</dbReference>
<comment type="caution">
    <text evidence="9">The sequence shown here is derived from an EMBL/GenBank/DDBJ whole genome shotgun (WGS) entry which is preliminary data.</text>
</comment>
<dbReference type="InterPro" id="IPR036236">
    <property type="entry name" value="Znf_C2H2_sf"/>
</dbReference>
<dbReference type="Pfam" id="PF00096">
    <property type="entry name" value="zf-C2H2"/>
    <property type="match status" value="5"/>
</dbReference>
<dbReference type="GO" id="GO:0000981">
    <property type="term" value="F:DNA-binding transcription factor activity, RNA polymerase II-specific"/>
    <property type="evidence" value="ECO:0007669"/>
    <property type="project" value="TreeGrafter"/>
</dbReference>
<reference evidence="9 10" key="1">
    <citation type="journal article" date="2021" name="Elife">
        <title>Chloroplast acquisition without the gene transfer in kleptoplastic sea slugs, Plakobranchus ocellatus.</title>
        <authorList>
            <person name="Maeda T."/>
            <person name="Takahashi S."/>
            <person name="Yoshida T."/>
            <person name="Shimamura S."/>
            <person name="Takaki Y."/>
            <person name="Nagai Y."/>
            <person name="Toyoda A."/>
            <person name="Suzuki Y."/>
            <person name="Arimoto A."/>
            <person name="Ishii H."/>
            <person name="Satoh N."/>
            <person name="Nishiyama T."/>
            <person name="Hasebe M."/>
            <person name="Maruyama T."/>
            <person name="Minagawa J."/>
            <person name="Obokata J."/>
            <person name="Shigenobu S."/>
        </authorList>
    </citation>
    <scope>NUCLEOTIDE SEQUENCE [LARGE SCALE GENOMIC DNA]</scope>
</reference>
<evidence type="ECO:0000256" key="7">
    <source>
        <dbReference type="SAM" id="MobiDB-lite"/>
    </source>
</evidence>
<dbReference type="InterPro" id="IPR044822">
    <property type="entry name" value="Myb_DNA-bind_4"/>
</dbReference>
<keyword evidence="10" id="KW-1185">Reference proteome</keyword>
<evidence type="ECO:0000256" key="3">
    <source>
        <dbReference type="ARBA" id="ARBA00022771"/>
    </source>
</evidence>
<feature type="region of interest" description="Disordered" evidence="7">
    <location>
        <begin position="1"/>
        <end position="26"/>
    </location>
</feature>
<organism evidence="9 10">
    <name type="scientific">Plakobranchus ocellatus</name>
    <dbReference type="NCBI Taxonomy" id="259542"/>
    <lineage>
        <taxon>Eukaryota</taxon>
        <taxon>Metazoa</taxon>
        <taxon>Spiralia</taxon>
        <taxon>Lophotrochozoa</taxon>
        <taxon>Mollusca</taxon>
        <taxon>Gastropoda</taxon>
        <taxon>Heterobranchia</taxon>
        <taxon>Euthyneura</taxon>
        <taxon>Panpulmonata</taxon>
        <taxon>Sacoglossa</taxon>
        <taxon>Placobranchoidea</taxon>
        <taxon>Plakobranchidae</taxon>
        <taxon>Plakobranchus</taxon>
    </lineage>
</organism>
<dbReference type="Pfam" id="PF13837">
    <property type="entry name" value="Myb_DNA-bind_4"/>
    <property type="match status" value="1"/>
</dbReference>
<dbReference type="SUPFAM" id="SSF57667">
    <property type="entry name" value="beta-beta-alpha zinc fingers"/>
    <property type="match status" value="5"/>
</dbReference>
<dbReference type="PROSITE" id="PS50157">
    <property type="entry name" value="ZINC_FINGER_C2H2_2"/>
    <property type="match status" value="8"/>
</dbReference>
<dbReference type="PANTHER" id="PTHR24388">
    <property type="entry name" value="ZINC FINGER PROTEIN"/>
    <property type="match status" value="1"/>
</dbReference>
<accession>A0AAV4A3R9</accession>
<proteinExistence type="predicted"/>
<dbReference type="AlphaFoldDB" id="A0AAV4A3R9"/>
<keyword evidence="4" id="KW-0862">Zinc</keyword>
<keyword evidence="5" id="KW-0539">Nucleus</keyword>
<feature type="domain" description="C2H2-type" evidence="8">
    <location>
        <begin position="546"/>
        <end position="575"/>
    </location>
</feature>
<name>A0AAV4A3R9_9GAST</name>
<feature type="domain" description="C2H2-type" evidence="8">
    <location>
        <begin position="578"/>
        <end position="605"/>
    </location>
</feature>
<dbReference type="FunFam" id="3.30.160.60:FF:000446">
    <property type="entry name" value="Zinc finger protein"/>
    <property type="match status" value="1"/>
</dbReference>
<evidence type="ECO:0000313" key="10">
    <source>
        <dbReference type="Proteomes" id="UP000735302"/>
    </source>
</evidence>
<dbReference type="GO" id="GO:0000978">
    <property type="term" value="F:RNA polymerase II cis-regulatory region sequence-specific DNA binding"/>
    <property type="evidence" value="ECO:0007669"/>
    <property type="project" value="TreeGrafter"/>
</dbReference>
<evidence type="ECO:0000256" key="4">
    <source>
        <dbReference type="ARBA" id="ARBA00022833"/>
    </source>
</evidence>
<evidence type="ECO:0000256" key="1">
    <source>
        <dbReference type="ARBA" id="ARBA00022723"/>
    </source>
</evidence>
<keyword evidence="2" id="KW-0677">Repeat</keyword>
<dbReference type="InterPro" id="IPR013087">
    <property type="entry name" value="Znf_C2H2_type"/>
</dbReference>
<feature type="domain" description="C2H2-type" evidence="8">
    <location>
        <begin position="606"/>
        <end position="633"/>
    </location>
</feature>
<evidence type="ECO:0000256" key="2">
    <source>
        <dbReference type="ARBA" id="ARBA00022737"/>
    </source>
</evidence>
<feature type="compositionally biased region" description="Polar residues" evidence="7">
    <location>
        <begin position="14"/>
        <end position="26"/>
    </location>
</feature>
<evidence type="ECO:0000313" key="9">
    <source>
        <dbReference type="EMBL" id="GFO02770.1"/>
    </source>
</evidence>
<dbReference type="PANTHER" id="PTHR24388:SF53">
    <property type="entry name" value="CHORION TRANSCRIPTION FACTOR CF2-RELATED"/>
    <property type="match status" value="1"/>
</dbReference>
<dbReference type="PROSITE" id="PS00028">
    <property type="entry name" value="ZINC_FINGER_C2H2_1"/>
    <property type="match status" value="8"/>
</dbReference>
<keyword evidence="1" id="KW-0479">Metal-binding</keyword>
<dbReference type="Gene3D" id="3.30.160.60">
    <property type="entry name" value="Classic Zinc Finger"/>
    <property type="match status" value="8"/>
</dbReference>